<dbReference type="Proteomes" id="UP000061348">
    <property type="component" value="Unassembled WGS sequence"/>
</dbReference>
<protein>
    <submittedName>
        <fullName evidence="1">Uncharacterized protein</fullName>
    </submittedName>
</protein>
<gene>
    <name evidence="1" type="ORF">PFLmoz3_03611</name>
</gene>
<sequence>MFDLVGAGADFAHGMQVEFEVAVVTALQVLVGLFAQDDFVDQVRGRRVHGRQPRQASTGEVLLQALGQGHEIPHRKHMGFHKGAQDRQRIDFSKDPMIAQLYFLEVQQRLFIFHVALLIRL</sequence>
<evidence type="ECO:0000313" key="2">
    <source>
        <dbReference type="Proteomes" id="UP000061348"/>
    </source>
</evidence>
<dbReference type="PATRIC" id="fig|294.194.peg.4005"/>
<dbReference type="EMBL" id="LCYA01000088">
    <property type="protein sequence ID" value="KWV86745.1"/>
    <property type="molecule type" value="Genomic_DNA"/>
</dbReference>
<reference evidence="1 2" key="1">
    <citation type="submission" date="2015-05" db="EMBL/GenBank/DDBJ databases">
        <title>A genomic and transcriptomic approach to investigate the blue pigment phenotype in Pseudomonas fluorescens.</title>
        <authorList>
            <person name="Andreani N.A."/>
            <person name="Cardazzo B."/>
        </authorList>
    </citation>
    <scope>NUCLEOTIDE SEQUENCE [LARGE SCALE GENOMIC DNA]</scope>
    <source>
        <strain evidence="1 2">Ps_22</strain>
    </source>
</reference>
<name>A0A109LG66_PSEFL</name>
<evidence type="ECO:0000313" key="1">
    <source>
        <dbReference type="EMBL" id="KWV86745.1"/>
    </source>
</evidence>
<dbReference type="AlphaFoldDB" id="A0A109LG66"/>
<accession>A0A109LG66</accession>
<organism evidence="1 2">
    <name type="scientific">Pseudomonas fluorescens</name>
    <dbReference type="NCBI Taxonomy" id="294"/>
    <lineage>
        <taxon>Bacteria</taxon>
        <taxon>Pseudomonadati</taxon>
        <taxon>Pseudomonadota</taxon>
        <taxon>Gammaproteobacteria</taxon>
        <taxon>Pseudomonadales</taxon>
        <taxon>Pseudomonadaceae</taxon>
        <taxon>Pseudomonas</taxon>
    </lineage>
</organism>
<proteinExistence type="predicted"/>
<comment type="caution">
    <text evidence="1">The sequence shown here is derived from an EMBL/GenBank/DDBJ whole genome shotgun (WGS) entry which is preliminary data.</text>
</comment>